<reference evidence="2" key="1">
    <citation type="submission" date="2025-08" db="UniProtKB">
        <authorList>
            <consortium name="RefSeq"/>
        </authorList>
    </citation>
    <scope>IDENTIFICATION</scope>
</reference>
<organism evidence="1 2">
    <name type="scientific">Nicrophorus vespilloides</name>
    <name type="common">Boreal carrion beetle</name>
    <dbReference type="NCBI Taxonomy" id="110193"/>
    <lineage>
        <taxon>Eukaryota</taxon>
        <taxon>Metazoa</taxon>
        <taxon>Ecdysozoa</taxon>
        <taxon>Arthropoda</taxon>
        <taxon>Hexapoda</taxon>
        <taxon>Insecta</taxon>
        <taxon>Pterygota</taxon>
        <taxon>Neoptera</taxon>
        <taxon>Endopterygota</taxon>
        <taxon>Coleoptera</taxon>
        <taxon>Polyphaga</taxon>
        <taxon>Staphyliniformia</taxon>
        <taxon>Silphidae</taxon>
        <taxon>Nicrophorinae</taxon>
        <taxon>Nicrophorus</taxon>
    </lineage>
</organism>
<evidence type="ECO:0000313" key="2">
    <source>
        <dbReference type="RefSeq" id="XP_017787057.1"/>
    </source>
</evidence>
<sequence length="323" mass="36488">MELIVILDGTWQSYNIHQFASYLSETLDVSFYGSKVGFIDGESGAWLTNVTSDLLELHKDLSAKTAWPARLSLTRCLHTIIGYYQEDDDTDPRPYGSVVLIMGQTTTLGDVDMVESLESLYSLRRIRPEVKFIFVADEGFKRLKRRGDVILQPQKSISDVLATIRNELLGHPAGIINFFGNRSSNEFEDYLTPGRKKYYQIRGEYLVAASVSVKFKGNGYGDVSICAYDEKSVVDRTCKGITVNSEVTFNIKDHCSGEPPCTVRFEAFSTDSSFKCAELDCRYPDQVRVNIFTSWSGGRRDSAKFAIIVTFWWLASLHQLTYT</sequence>
<evidence type="ECO:0000313" key="1">
    <source>
        <dbReference type="Proteomes" id="UP000695000"/>
    </source>
</evidence>
<keyword evidence="1" id="KW-1185">Reference proteome</keyword>
<proteinExistence type="predicted"/>
<dbReference type="Proteomes" id="UP000695000">
    <property type="component" value="Unplaced"/>
</dbReference>
<dbReference type="GeneID" id="108569860"/>
<accession>A0ABM1NJQ7</accession>
<gene>
    <name evidence="2" type="primary">LOC108569860</name>
</gene>
<protein>
    <submittedName>
        <fullName evidence="2">Uncharacterized protein LOC108569860 isoform X1</fullName>
    </submittedName>
</protein>
<dbReference type="RefSeq" id="XP_017787057.1">
    <property type="nucleotide sequence ID" value="XM_017931568.1"/>
</dbReference>
<name>A0ABM1NJQ7_NICVS</name>